<dbReference type="GO" id="GO:0005737">
    <property type="term" value="C:cytoplasm"/>
    <property type="evidence" value="ECO:0007669"/>
    <property type="project" value="TreeGrafter"/>
</dbReference>
<evidence type="ECO:0000313" key="4">
    <source>
        <dbReference type="Proteomes" id="UP000410492"/>
    </source>
</evidence>
<dbReference type="OrthoDB" id="15001at2759"/>
<comment type="similarity">
    <text evidence="2">Belongs to the POMP/UMP1 family.</text>
</comment>
<evidence type="ECO:0000313" key="3">
    <source>
        <dbReference type="EMBL" id="VEN46492.1"/>
    </source>
</evidence>
<protein>
    <recommendedName>
        <fullName evidence="5">Proteasome maturation protein</fullName>
    </recommendedName>
</protein>
<evidence type="ECO:0000256" key="1">
    <source>
        <dbReference type="ARBA" id="ARBA00023186"/>
    </source>
</evidence>
<accession>A0A653CEY3</accession>
<keyword evidence="4" id="KW-1185">Reference proteome</keyword>
<dbReference type="GO" id="GO:0043248">
    <property type="term" value="P:proteasome assembly"/>
    <property type="evidence" value="ECO:0007669"/>
    <property type="project" value="InterPro"/>
</dbReference>
<dbReference type="Proteomes" id="UP000410492">
    <property type="component" value="Unassembled WGS sequence"/>
</dbReference>
<dbReference type="AlphaFoldDB" id="A0A653CEY3"/>
<gene>
    <name evidence="3" type="ORF">CALMAC_LOCUS8562</name>
</gene>
<organism evidence="3 4">
    <name type="scientific">Callosobruchus maculatus</name>
    <name type="common">Southern cowpea weevil</name>
    <name type="synonym">Pulse bruchid</name>
    <dbReference type="NCBI Taxonomy" id="64391"/>
    <lineage>
        <taxon>Eukaryota</taxon>
        <taxon>Metazoa</taxon>
        <taxon>Ecdysozoa</taxon>
        <taxon>Arthropoda</taxon>
        <taxon>Hexapoda</taxon>
        <taxon>Insecta</taxon>
        <taxon>Pterygota</taxon>
        <taxon>Neoptera</taxon>
        <taxon>Endopterygota</taxon>
        <taxon>Coleoptera</taxon>
        <taxon>Polyphaga</taxon>
        <taxon>Cucujiformia</taxon>
        <taxon>Chrysomeloidea</taxon>
        <taxon>Chrysomelidae</taxon>
        <taxon>Bruchinae</taxon>
        <taxon>Bruchini</taxon>
        <taxon>Callosobruchus</taxon>
    </lineage>
</organism>
<dbReference type="InterPro" id="IPR008012">
    <property type="entry name" value="Ump1"/>
</dbReference>
<dbReference type="PANTHER" id="PTHR12828:SF3">
    <property type="entry name" value="PROTEASOME MATURATION PROTEIN"/>
    <property type="match status" value="1"/>
</dbReference>
<evidence type="ECO:0008006" key="5">
    <source>
        <dbReference type="Google" id="ProtNLM"/>
    </source>
</evidence>
<evidence type="ECO:0000256" key="2">
    <source>
        <dbReference type="ARBA" id="ARBA00043974"/>
    </source>
</evidence>
<proteinExistence type="inferred from homology"/>
<dbReference type="EMBL" id="CAACVG010007664">
    <property type="protein sequence ID" value="VEN46492.1"/>
    <property type="molecule type" value="Genomic_DNA"/>
</dbReference>
<sequence>MSFALPSVKVKPEIPDHFGFKEGSFGVQDVMTNGLASARPCTDSAHPLAVSEMNYRKNVDKMNLALLRNTQGLHAPLRIAMEQRSARKIGRLPFLPSSNIMLDTLTGRDLEIGPEDIFNTAEFMEVSGQPHAVVERSLGLL</sequence>
<dbReference type="Pfam" id="PF05348">
    <property type="entry name" value="UMP1"/>
    <property type="match status" value="1"/>
</dbReference>
<dbReference type="PANTHER" id="PTHR12828">
    <property type="entry name" value="PROTEASOME MATURATION PROTEIN UMP1"/>
    <property type="match status" value="1"/>
</dbReference>
<reference evidence="3 4" key="1">
    <citation type="submission" date="2019-01" db="EMBL/GenBank/DDBJ databases">
        <authorList>
            <person name="Sayadi A."/>
        </authorList>
    </citation>
    <scope>NUCLEOTIDE SEQUENCE [LARGE SCALE GENOMIC DNA]</scope>
</reference>
<name>A0A653CEY3_CALMS</name>
<dbReference type="GO" id="GO:0005634">
    <property type="term" value="C:nucleus"/>
    <property type="evidence" value="ECO:0007669"/>
    <property type="project" value="TreeGrafter"/>
</dbReference>
<keyword evidence="1" id="KW-0143">Chaperone</keyword>